<dbReference type="STRING" id="1121022.GCA_000376105_04064"/>
<dbReference type="PATRIC" id="fig|1121022.4.peg.4176"/>
<keyword evidence="3" id="KW-0560">Oxidoreductase</keyword>
<keyword evidence="8" id="KW-1185">Reference proteome</keyword>
<dbReference type="Proteomes" id="UP000017837">
    <property type="component" value="Unassembled WGS sequence"/>
</dbReference>
<dbReference type="PANTHER" id="PTHR21266:SF60">
    <property type="entry name" value="3-KETOSTEROID-9-ALPHA-MONOOXYGENASE, OXYGENASE COMPONENT"/>
    <property type="match status" value="1"/>
</dbReference>
<accession>V4NN17</accession>
<organism evidence="7 8">
    <name type="scientific">Asticcacaulis benevestitus DSM 16100 = ATCC BAA-896</name>
    <dbReference type="NCBI Taxonomy" id="1121022"/>
    <lineage>
        <taxon>Bacteria</taxon>
        <taxon>Pseudomonadati</taxon>
        <taxon>Pseudomonadota</taxon>
        <taxon>Alphaproteobacteria</taxon>
        <taxon>Caulobacterales</taxon>
        <taxon>Caulobacteraceae</taxon>
        <taxon>Asticcacaulis</taxon>
    </lineage>
</organism>
<keyword evidence="5" id="KW-0411">Iron-sulfur</keyword>
<evidence type="ECO:0000256" key="2">
    <source>
        <dbReference type="ARBA" id="ARBA00022723"/>
    </source>
</evidence>
<evidence type="ECO:0000256" key="4">
    <source>
        <dbReference type="ARBA" id="ARBA00023004"/>
    </source>
</evidence>
<dbReference type="Gene3D" id="2.102.10.10">
    <property type="entry name" value="Rieske [2Fe-2S] iron-sulphur domain"/>
    <property type="match status" value="1"/>
</dbReference>
<dbReference type="InterPro" id="IPR044043">
    <property type="entry name" value="VanA_C_cat"/>
</dbReference>
<dbReference type="InterPro" id="IPR015881">
    <property type="entry name" value="ARHD_Rieske_2Fe_2S"/>
</dbReference>
<dbReference type="InterPro" id="IPR036922">
    <property type="entry name" value="Rieske_2Fe-2S_sf"/>
</dbReference>
<proteinExistence type="predicted"/>
<dbReference type="PROSITE" id="PS00570">
    <property type="entry name" value="RING_HYDROXYL_ALPHA"/>
    <property type="match status" value="1"/>
</dbReference>
<dbReference type="GO" id="GO:0005506">
    <property type="term" value="F:iron ion binding"/>
    <property type="evidence" value="ECO:0007669"/>
    <property type="project" value="InterPro"/>
</dbReference>
<name>V4NN17_9CAUL</name>
<dbReference type="AlphaFoldDB" id="V4NN17"/>
<evidence type="ECO:0000256" key="1">
    <source>
        <dbReference type="ARBA" id="ARBA00022714"/>
    </source>
</evidence>
<evidence type="ECO:0000256" key="3">
    <source>
        <dbReference type="ARBA" id="ARBA00023002"/>
    </source>
</evidence>
<dbReference type="PROSITE" id="PS51296">
    <property type="entry name" value="RIESKE"/>
    <property type="match status" value="1"/>
</dbReference>
<keyword evidence="2" id="KW-0479">Metal-binding</keyword>
<keyword evidence="4" id="KW-0408">Iron</keyword>
<evidence type="ECO:0000313" key="7">
    <source>
        <dbReference type="EMBL" id="ESQ83182.1"/>
    </source>
</evidence>
<dbReference type="GO" id="GO:0016491">
    <property type="term" value="F:oxidoreductase activity"/>
    <property type="evidence" value="ECO:0007669"/>
    <property type="project" value="UniProtKB-KW"/>
</dbReference>
<reference evidence="7 8" key="1">
    <citation type="journal article" date="2014" name="Nature">
        <title>Sequential evolution of bacterial morphology by co-option of a developmental regulator.</title>
        <authorList>
            <person name="Jiang C."/>
            <person name="Brown P.J."/>
            <person name="Ducret A."/>
            <person name="Brun Y.V."/>
        </authorList>
    </citation>
    <scope>NUCLEOTIDE SEQUENCE [LARGE SCALE GENOMIC DNA]</scope>
    <source>
        <strain evidence="7 8">DSM 16100</strain>
    </source>
</reference>
<dbReference type="eggNOG" id="COG4638">
    <property type="taxonomic scope" value="Bacteria"/>
</dbReference>
<dbReference type="RefSeq" id="WP_018083753.1">
    <property type="nucleotide sequence ID" value="NZ_AQWM01000042.1"/>
</dbReference>
<protein>
    <submittedName>
        <fullName evidence="7">Rieske (2Fe-2S) protein</fullName>
    </submittedName>
</protein>
<comment type="caution">
    <text evidence="7">The sequence shown here is derived from an EMBL/GenBank/DDBJ whole genome shotgun (WGS) entry which is preliminary data.</text>
</comment>
<evidence type="ECO:0000313" key="8">
    <source>
        <dbReference type="Proteomes" id="UP000017837"/>
    </source>
</evidence>
<dbReference type="InterPro" id="IPR050584">
    <property type="entry name" value="Cholesterol_7-desaturase"/>
</dbReference>
<evidence type="ECO:0000259" key="6">
    <source>
        <dbReference type="PROSITE" id="PS51296"/>
    </source>
</evidence>
<dbReference type="PANTHER" id="PTHR21266">
    <property type="entry name" value="IRON-SULFUR DOMAIN CONTAINING PROTEIN"/>
    <property type="match status" value="1"/>
</dbReference>
<dbReference type="GO" id="GO:0051537">
    <property type="term" value="F:2 iron, 2 sulfur cluster binding"/>
    <property type="evidence" value="ECO:0007669"/>
    <property type="project" value="UniProtKB-KW"/>
</dbReference>
<dbReference type="CDD" id="cd08878">
    <property type="entry name" value="RHO_alpha_C_DMO-like"/>
    <property type="match status" value="1"/>
</dbReference>
<evidence type="ECO:0000256" key="5">
    <source>
        <dbReference type="ARBA" id="ARBA00023014"/>
    </source>
</evidence>
<dbReference type="Pfam" id="PF19112">
    <property type="entry name" value="VanA_C"/>
    <property type="match status" value="1"/>
</dbReference>
<dbReference type="InterPro" id="IPR017941">
    <property type="entry name" value="Rieske_2Fe-2S"/>
</dbReference>
<dbReference type="SUPFAM" id="SSF55961">
    <property type="entry name" value="Bet v1-like"/>
    <property type="match status" value="1"/>
</dbReference>
<dbReference type="Gene3D" id="3.90.380.10">
    <property type="entry name" value="Naphthalene 1,2-dioxygenase Alpha Subunit, Chain A, domain 1"/>
    <property type="match status" value="1"/>
</dbReference>
<dbReference type="EMBL" id="AWGB01000071">
    <property type="protein sequence ID" value="ESQ83182.1"/>
    <property type="molecule type" value="Genomic_DNA"/>
</dbReference>
<dbReference type="SUPFAM" id="SSF50022">
    <property type="entry name" value="ISP domain"/>
    <property type="match status" value="1"/>
</dbReference>
<sequence>MQYQPVRTWQMNAWYVAARTEDLGQSPLGRKICGEQMVFYRDQSHSPVAVEDFCPHRGAPLSLGRVEGGRLVCGYHGLVMGCDGRTAEMPGQRVRGFPPVKAFATQERYGFIWVWPGDQTKVDIELLPKLEWGDNPDWAYGGGMYNIKCDYRLMIDNLMDLTHETYIHATSIGQKEIDEAPVASRVEGDESITERFMENILAPPFWRMALRANNLADDVLVDRWQICRFSPPSHVMIEVGVAHAGHGGYHAPSHLKSASVVVDFITPESETSHWYFWGMARKFKPDDIDLTAKIRDGQGVIFAEDMEMLERQQANLAANPNRNLLRLNIDAGGVQARRIIDRMIAAEVFVETAPAQ</sequence>
<dbReference type="Pfam" id="PF00355">
    <property type="entry name" value="Rieske"/>
    <property type="match status" value="1"/>
</dbReference>
<keyword evidence="1" id="KW-0001">2Fe-2S</keyword>
<feature type="domain" description="Rieske" evidence="6">
    <location>
        <begin position="14"/>
        <end position="114"/>
    </location>
</feature>
<gene>
    <name evidence="7" type="ORF">ABENE_20385</name>
</gene>